<feature type="compositionally biased region" description="Polar residues" evidence="2">
    <location>
        <begin position="621"/>
        <end position="633"/>
    </location>
</feature>
<protein>
    <submittedName>
        <fullName evidence="3">Uncharacterized protein</fullName>
    </submittedName>
</protein>
<feature type="compositionally biased region" description="Low complexity" evidence="2">
    <location>
        <begin position="158"/>
        <end position="171"/>
    </location>
</feature>
<feature type="region of interest" description="Disordered" evidence="2">
    <location>
        <begin position="603"/>
        <end position="633"/>
    </location>
</feature>
<evidence type="ECO:0000256" key="1">
    <source>
        <dbReference type="SAM" id="Coils"/>
    </source>
</evidence>
<dbReference type="EMBL" id="CCKQ01017838">
    <property type="protein sequence ID" value="CDW89734.1"/>
    <property type="molecule type" value="Genomic_DNA"/>
</dbReference>
<feature type="compositionally biased region" description="Polar residues" evidence="2">
    <location>
        <begin position="673"/>
        <end position="682"/>
    </location>
</feature>
<evidence type="ECO:0000313" key="4">
    <source>
        <dbReference type="Proteomes" id="UP000039865"/>
    </source>
</evidence>
<evidence type="ECO:0000313" key="3">
    <source>
        <dbReference type="EMBL" id="CDW89734.1"/>
    </source>
</evidence>
<gene>
    <name evidence="3" type="primary">Contig17580.g18698</name>
    <name evidence="3" type="ORF">STYLEM_18871</name>
</gene>
<name>A0A078B5P2_STYLE</name>
<dbReference type="AlphaFoldDB" id="A0A078B5P2"/>
<accession>A0A078B5P2</accession>
<evidence type="ECO:0000256" key="2">
    <source>
        <dbReference type="SAM" id="MobiDB-lite"/>
    </source>
</evidence>
<proteinExistence type="predicted"/>
<organism evidence="3 4">
    <name type="scientific">Stylonychia lemnae</name>
    <name type="common">Ciliate</name>
    <dbReference type="NCBI Taxonomy" id="5949"/>
    <lineage>
        <taxon>Eukaryota</taxon>
        <taxon>Sar</taxon>
        <taxon>Alveolata</taxon>
        <taxon>Ciliophora</taxon>
        <taxon>Intramacronucleata</taxon>
        <taxon>Spirotrichea</taxon>
        <taxon>Stichotrichia</taxon>
        <taxon>Sporadotrichida</taxon>
        <taxon>Oxytrichidae</taxon>
        <taxon>Stylonychinae</taxon>
        <taxon>Stylonychia</taxon>
    </lineage>
</organism>
<feature type="coiled-coil region" evidence="1">
    <location>
        <begin position="197"/>
        <end position="224"/>
    </location>
</feature>
<reference evidence="3 4" key="1">
    <citation type="submission" date="2014-06" db="EMBL/GenBank/DDBJ databases">
        <authorList>
            <person name="Swart Estienne"/>
        </authorList>
    </citation>
    <scope>NUCLEOTIDE SEQUENCE [LARGE SCALE GENOMIC DNA]</scope>
    <source>
        <strain evidence="3 4">130c</strain>
    </source>
</reference>
<feature type="region of interest" description="Disordered" evidence="2">
    <location>
        <begin position="73"/>
        <end position="175"/>
    </location>
</feature>
<feature type="compositionally biased region" description="Low complexity" evidence="2">
    <location>
        <begin position="108"/>
        <end position="118"/>
    </location>
</feature>
<keyword evidence="4" id="KW-1185">Reference proteome</keyword>
<feature type="region of interest" description="Disordered" evidence="2">
    <location>
        <begin position="663"/>
        <end position="684"/>
    </location>
</feature>
<dbReference type="Proteomes" id="UP000039865">
    <property type="component" value="Unassembled WGS sequence"/>
</dbReference>
<feature type="compositionally biased region" description="Polar residues" evidence="2">
    <location>
        <begin position="122"/>
        <end position="151"/>
    </location>
</feature>
<feature type="compositionally biased region" description="Basic and acidic residues" evidence="2">
    <location>
        <begin position="86"/>
        <end position="101"/>
    </location>
</feature>
<keyword evidence="1" id="KW-0175">Coiled coil</keyword>
<dbReference type="InParanoid" id="A0A078B5P2"/>
<sequence>MLNQNFNQDVNFSQGQINIAELNAFMNDKRKKIEKELTKYDVDKETQAKSQNVQHLAQMPKFLPLFTKKIKDPKAIKNQRQTRQVDYTKHNDPNDQIKADDSSSAMDNSQNQLQNNSKSQHDQQMNNKNQKVSQEFQQIKIKQNNSSNITNEEAKSGNQINQQQNSISNNQGVRVKRPQLSPKKFQQEEKQSPPRHQHEFKQQANMFEQENKTLKQEVDLRRKEYERINYKYAKAQSHFIEIMRELSRFKDEFNDQYSIRSKLLKTQEVTKSITKILKTKDAQTANEDKMLARFHQMANKLFESDSPRSQQKQTDRKKSSIIDKNQAQFQLAKQLQNLSQINHGKSEFKYMRINNIRCFVKYQVIKQKAECQVYIYPQITTQVFTHKFEGITERFEPLKEIEKIQFYTEVGELKLKVYQGKADELWINKTDDYSYYRTPCNMIKYITGSPYRILTLTFSFKTSTEVLNIVVADKEFNRSICSLDISEEKVFKDILPQNFPSKIIVDDFLMSIWCRNIIVEKCFGRFVKRRLQIGDQDLLNTTLQQPFSPSPLSFKAKATQLKMNKLCLFDRELKGVKFKRTQFTGCRIPIYMLGGMSATTTVAPRSKISSSQIDSRRDSQTVQPSMNQSTTRQSAYFTSSLEKMKDAVQAYLNKKKENEKSHLNKFNKISPLKKQQSASHFSPKSLARVSISPASRTSKLSTTPFGVLGKEDSKMAQIMQLIYANSQYVTIHFELFLINEDEPPIYIEIVHNTDDDSVILFIVADIVDFLVHEIPISTLDNTDFWLIKERFGNGAERILGSVESIFRSLEFMSTIKKLMAQKGAGLQKFNTNNELSVPFGRKKQSQDSGSITPVGLKHTELNLGNITIKIN</sequence>